<protein>
    <submittedName>
        <fullName evidence="1">Uncharacterized protein</fullName>
    </submittedName>
</protein>
<keyword evidence="2" id="KW-1185">Reference proteome</keyword>
<evidence type="ECO:0000313" key="2">
    <source>
        <dbReference type="Proteomes" id="UP000827549"/>
    </source>
</evidence>
<evidence type="ECO:0000313" key="1">
    <source>
        <dbReference type="EMBL" id="WOO85451.1"/>
    </source>
</evidence>
<dbReference type="AlphaFoldDB" id="A0AAF1BL54"/>
<reference evidence="1" key="1">
    <citation type="submission" date="2023-10" db="EMBL/GenBank/DDBJ databases">
        <authorList>
            <person name="Noh H."/>
        </authorList>
    </citation>
    <scope>NUCLEOTIDE SEQUENCE</scope>
    <source>
        <strain evidence="1">DUCC4014</strain>
    </source>
</reference>
<dbReference type="GeneID" id="87812114"/>
<name>A0AAF1BL54_9TREE</name>
<gene>
    <name evidence="1" type="ORF">LOC62_07G008950</name>
</gene>
<sequence>MSLDHTSYPHLFEKIVAYLDWETLRLIRLTSSAVNDKACAIIYRHVILEIYDNDLVIVRDPYCYRPMLRLDTTIPESPELRPSTQRHNLSVNEAIARLLKHTRIIEFSTTRRFYHPYHWDKTLEGLIAQAEAVRHIHCNMWEVNSSPCSASHRPSCIRSIDRGTWTGWLWQFTRGTNQPSDELVIVIPDNYPSHVKSYPFVANPPASRLSWIKTDCHIYTGELGRAGSVITKVVFIKVKGSRTPPSSSDTEWNDYVGLFEEMSPMMRALMETQPHPVTFSHITAAEYQRTRGLSNLQLHLLTTVPEYKFSLSMMEDRARYDQFRRKPDRT</sequence>
<dbReference type="EMBL" id="CP086720">
    <property type="protein sequence ID" value="WOO85451.1"/>
    <property type="molecule type" value="Genomic_DNA"/>
</dbReference>
<accession>A0AAF1BL54</accession>
<dbReference type="Proteomes" id="UP000827549">
    <property type="component" value="Chromosome 7"/>
</dbReference>
<organism evidence="1 2">
    <name type="scientific">Vanrija pseudolonga</name>
    <dbReference type="NCBI Taxonomy" id="143232"/>
    <lineage>
        <taxon>Eukaryota</taxon>
        <taxon>Fungi</taxon>
        <taxon>Dikarya</taxon>
        <taxon>Basidiomycota</taxon>
        <taxon>Agaricomycotina</taxon>
        <taxon>Tremellomycetes</taxon>
        <taxon>Trichosporonales</taxon>
        <taxon>Trichosporonaceae</taxon>
        <taxon>Vanrija</taxon>
    </lineage>
</organism>
<proteinExistence type="predicted"/>
<dbReference type="RefSeq" id="XP_062631477.1">
    <property type="nucleotide sequence ID" value="XM_062775493.1"/>
</dbReference>